<dbReference type="EMBL" id="CXSU01000005">
    <property type="protein sequence ID" value="CTQ48852.1"/>
    <property type="molecule type" value="Genomic_DNA"/>
</dbReference>
<dbReference type="STRING" id="420998.JDO7802_00860"/>
<proteinExistence type="predicted"/>
<keyword evidence="1" id="KW-0131">Cell cycle</keyword>
<keyword evidence="2" id="KW-1185">Reference proteome</keyword>
<protein>
    <submittedName>
        <fullName evidence="1">Cell division protein FtsL</fullName>
    </submittedName>
</protein>
<reference evidence="1 2" key="1">
    <citation type="submission" date="2015-07" db="EMBL/GenBank/DDBJ databases">
        <authorList>
            <person name="Noorani M."/>
        </authorList>
    </citation>
    <scope>NUCLEOTIDE SEQUENCE [LARGE SCALE GENOMIC DNA]</scope>
    <source>
        <strain evidence="1 2">CECT 7802</strain>
    </source>
</reference>
<dbReference type="RefSeq" id="WP_245624101.1">
    <property type="nucleotide sequence ID" value="NZ_CXSU01000005.1"/>
</dbReference>
<organism evidence="1 2">
    <name type="scientific">Jannaschia donghaensis</name>
    <dbReference type="NCBI Taxonomy" id="420998"/>
    <lineage>
        <taxon>Bacteria</taxon>
        <taxon>Pseudomonadati</taxon>
        <taxon>Pseudomonadota</taxon>
        <taxon>Alphaproteobacteria</taxon>
        <taxon>Rhodobacterales</taxon>
        <taxon>Roseobacteraceae</taxon>
        <taxon>Jannaschia</taxon>
    </lineage>
</organism>
<name>A0A0M6YER7_9RHOB</name>
<dbReference type="GO" id="GO:0051301">
    <property type="term" value="P:cell division"/>
    <property type="evidence" value="ECO:0007669"/>
    <property type="project" value="UniProtKB-KW"/>
</dbReference>
<evidence type="ECO:0000313" key="1">
    <source>
        <dbReference type="EMBL" id="CTQ48852.1"/>
    </source>
</evidence>
<keyword evidence="1" id="KW-0132">Cell division</keyword>
<dbReference type="Proteomes" id="UP000049222">
    <property type="component" value="Unassembled WGS sequence"/>
</dbReference>
<dbReference type="AlphaFoldDB" id="A0A0M6YER7"/>
<sequence length="145" mass="16032">MRSLLYALSIAAVVGLAFWAYGEGYETRQTEREVARLEREIGTRHQELSMLRAEWAYLNRPDRLHELAEMNFESLGLIPLAPDHFALADQVGYPPPAAEIVAVEPAAPLDEAVGDIVIMTHRFGADAEPRLIAPPTLADDGEQLP</sequence>
<gene>
    <name evidence="1" type="ORF">JDO7802_00860</name>
</gene>
<accession>A0A0M6YER7</accession>
<evidence type="ECO:0000313" key="2">
    <source>
        <dbReference type="Proteomes" id="UP000049222"/>
    </source>
</evidence>